<dbReference type="SMART" id="SM00194">
    <property type="entry name" value="PTPc"/>
    <property type="match status" value="2"/>
</dbReference>
<evidence type="ECO:0000256" key="5">
    <source>
        <dbReference type="ARBA" id="ARBA00022692"/>
    </source>
</evidence>
<evidence type="ECO:0000313" key="23">
    <source>
        <dbReference type="EMBL" id="CAJ1060921.1"/>
    </source>
</evidence>
<feature type="domain" description="Tyrosine-protein phosphatase" evidence="20">
    <location>
        <begin position="861"/>
        <end position="1140"/>
    </location>
</feature>
<evidence type="ECO:0000256" key="10">
    <source>
        <dbReference type="ARBA" id="ARBA00022989"/>
    </source>
</evidence>
<feature type="domain" description="Tyrosine specific protein phosphatases" evidence="21">
    <location>
        <begin position="749"/>
        <end position="820"/>
    </location>
</feature>
<keyword evidence="5 18" id="KW-0812">Transmembrane</keyword>
<sequence>MAGLFGMKILLLWAGIISLANCQTPSAPSPSRNSNPTSPPVTSSPGKPIPPSNMTAAPVMSPSTSKTDPASSSYTVSTIQFGLKIDLINSTHGNYSVNITDESGLQTEKTFRHSNKNSSHDIKHLKPCTEYQHAVALIHDDGSETFCIHSRTETAERTTGTKSGDVEKGSCIPGYVCYRSDWDISSLLSVSHQVKECQNDSTQFCFKPAVKDICTSVTIDFTSENCVDPPLNLTQEVPFDSLDETELPPNCEDLTVDYICQEKGKSNEPKSPPELEPFTDYSCTGQIKKGNTTKNTSPITFRVDCDLHLTVKVTEVTNTSIQLSWTTDSQRCKDVLQYPKLGFDCSCVSGYHNAAKKYPGRTSCNVSDLRPYTDYKCQIQPTYDGRNVRQPTSVGKERTKAGKPEDISSMVVTVPENNVINVSCEHSEKFNGPKKIFKASLKNGDTVITQENRKCKFEFRDLSYSTTYRLQVFPFNGELAGNSKNKDVDTLYNDKALIGFLVFLIILTSVALLLVIYKIFILKRRQSHDMSEHIKLIPSNEENLLTVEPIPADSLLEAYKTKLADEGRLFLAEFQSIPRIFSRYSVKEAKKPCNSPKNRYVDILPYDYNRVQLTTGNGEAGCDYINASFIDGYKESKKYIAAQGPKEETVCDFWRMIWEQQSSIIVMVTRCEEGNRVKCAQYWPSPERDTEIFEEFIVKLNSEENCPDYTIRHLSLTNKREKNSEREVTHIQFISWPDHGVPGEPHLLLKLRRRVNAFKNFFSGPIVVHCSAGVGRTGTYIGIDAMMEGLEAEGRVDIYGYVIQLRRQRCLMVQVEAQYILIHQALLEHNQFGETETTLAELHSTVSTLKHKNADNEPTLMEEEFERLPTFKNWRTFNSGVTEENKKKNRSSSVIPYDYNRVLLKLDEGRSHDSDPDEDEEEESSDEEDEESSKYINASHIEGYWGPRYFIAAQTPLPDTMADFWCMIYQKKVSTIVMLSDSSEAEKESDCVYWDKEKKTFGDFEVEVASTDITPTFTTRNMLLRHVKRKESQPVKHFQFLKWGSEELPEKAQNLTDMIKDIKHSRGSGKPQGSSPIVVHCNDGSHRTGVFCALWNVLDSAETEKLVDVFQVVKTLRKERQGMLPSLELYQFLYDALEGVYPVQNGEVKAAQSSAADSVQIVNETKAAGAAAAEQPAEKTEQPASTTSNSQQGAAASASPVSDGGKGDQKEEAGKAPTETSSPEDLSNGPTVTVEV</sequence>
<keyword evidence="8" id="KW-0378">Hydrolase</keyword>
<dbReference type="EMBL" id="OY660870">
    <property type="protein sequence ID" value="CAJ1060921.1"/>
    <property type="molecule type" value="Genomic_DNA"/>
</dbReference>
<feature type="region of interest" description="Disordered" evidence="17">
    <location>
        <begin position="24"/>
        <end position="72"/>
    </location>
</feature>
<feature type="compositionally biased region" description="Basic and acidic residues" evidence="17">
    <location>
        <begin position="1205"/>
        <end position="1214"/>
    </location>
</feature>
<dbReference type="PRINTS" id="PR00700">
    <property type="entry name" value="PRTYPHPHTASE"/>
</dbReference>
<dbReference type="InterPro" id="IPR036116">
    <property type="entry name" value="FN3_sf"/>
</dbReference>
<dbReference type="Proteomes" id="UP001178508">
    <property type="component" value="Chromosome 7"/>
</dbReference>
<keyword evidence="7" id="KW-0677">Repeat</keyword>
<dbReference type="PANTHER" id="PTHR19134">
    <property type="entry name" value="RECEPTOR-TYPE TYROSINE-PROTEIN PHOSPHATASE"/>
    <property type="match status" value="1"/>
</dbReference>
<feature type="compositionally biased region" description="Low complexity" evidence="17">
    <location>
        <begin position="24"/>
        <end position="45"/>
    </location>
</feature>
<dbReference type="InterPro" id="IPR003595">
    <property type="entry name" value="Tyr_Pase_cat"/>
</dbReference>
<dbReference type="Gene3D" id="3.90.190.10">
    <property type="entry name" value="Protein tyrosine phosphatase superfamily"/>
    <property type="match status" value="2"/>
</dbReference>
<dbReference type="SUPFAM" id="SSF49265">
    <property type="entry name" value="Fibronectin type III"/>
    <property type="match status" value="1"/>
</dbReference>
<evidence type="ECO:0000256" key="18">
    <source>
        <dbReference type="SAM" id="Phobius"/>
    </source>
</evidence>
<keyword evidence="11 18" id="KW-0472">Membrane</keyword>
<accession>A0AAV1FHN6</accession>
<keyword evidence="6 19" id="KW-0732">Signal</keyword>
<evidence type="ECO:0000259" key="21">
    <source>
        <dbReference type="PROSITE" id="PS50056"/>
    </source>
</evidence>
<dbReference type="SMART" id="SM00060">
    <property type="entry name" value="FN3"/>
    <property type="match status" value="3"/>
</dbReference>
<dbReference type="SMART" id="SM00404">
    <property type="entry name" value="PTPc_motif"/>
    <property type="match status" value="2"/>
</dbReference>
<organism evidence="23 24">
    <name type="scientific">Xyrichtys novacula</name>
    <name type="common">Pearly razorfish</name>
    <name type="synonym">Hemipteronotus novacula</name>
    <dbReference type="NCBI Taxonomy" id="13765"/>
    <lineage>
        <taxon>Eukaryota</taxon>
        <taxon>Metazoa</taxon>
        <taxon>Chordata</taxon>
        <taxon>Craniata</taxon>
        <taxon>Vertebrata</taxon>
        <taxon>Euteleostomi</taxon>
        <taxon>Actinopterygii</taxon>
        <taxon>Neopterygii</taxon>
        <taxon>Teleostei</taxon>
        <taxon>Neoteleostei</taxon>
        <taxon>Acanthomorphata</taxon>
        <taxon>Eupercaria</taxon>
        <taxon>Labriformes</taxon>
        <taxon>Labridae</taxon>
        <taxon>Xyrichtys</taxon>
    </lineage>
</organism>
<dbReference type="Pfam" id="PF00102">
    <property type="entry name" value="Y_phosphatase"/>
    <property type="match status" value="2"/>
</dbReference>
<feature type="compositionally biased region" description="Low complexity" evidence="17">
    <location>
        <begin position="1182"/>
        <end position="1199"/>
    </location>
</feature>
<proteinExistence type="inferred from homology"/>
<keyword evidence="4" id="KW-0597">Phosphoprotein</keyword>
<evidence type="ECO:0000256" key="6">
    <source>
        <dbReference type="ARBA" id="ARBA00022729"/>
    </source>
</evidence>
<evidence type="ECO:0000256" key="2">
    <source>
        <dbReference type="ARBA" id="ARBA00013064"/>
    </source>
</evidence>
<dbReference type="EC" id="3.1.3.48" evidence="2"/>
<feature type="chain" id="PRO_5043426862" description="Receptor-type tyrosine-protein phosphatase C" evidence="19">
    <location>
        <begin position="23"/>
        <end position="1236"/>
    </location>
</feature>
<reference evidence="23" key="1">
    <citation type="submission" date="2023-08" db="EMBL/GenBank/DDBJ databases">
        <authorList>
            <person name="Alioto T."/>
            <person name="Alioto T."/>
            <person name="Gomez Garrido J."/>
        </authorList>
    </citation>
    <scope>NUCLEOTIDE SEQUENCE</scope>
</reference>
<comment type="catalytic activity">
    <reaction evidence="13">
        <text>O-phospho-L-tyrosyl-[protein] + H2O = L-tyrosyl-[protein] + phosphate</text>
        <dbReference type="Rhea" id="RHEA:10684"/>
        <dbReference type="Rhea" id="RHEA-COMP:10136"/>
        <dbReference type="Rhea" id="RHEA-COMP:20101"/>
        <dbReference type="ChEBI" id="CHEBI:15377"/>
        <dbReference type="ChEBI" id="CHEBI:43474"/>
        <dbReference type="ChEBI" id="CHEBI:46858"/>
        <dbReference type="ChEBI" id="CHEBI:61978"/>
        <dbReference type="EC" id="3.1.3.48"/>
    </reaction>
</comment>
<dbReference type="Pfam" id="PF00041">
    <property type="entry name" value="fn3"/>
    <property type="match status" value="1"/>
</dbReference>
<dbReference type="SUPFAM" id="SSF52799">
    <property type="entry name" value="(Phosphotyrosine protein) phosphatases II"/>
    <property type="match status" value="2"/>
</dbReference>
<evidence type="ECO:0000313" key="24">
    <source>
        <dbReference type="Proteomes" id="UP001178508"/>
    </source>
</evidence>
<keyword evidence="3" id="KW-1003">Cell membrane</keyword>
<feature type="domain" description="Tyrosine-protein phosphatase" evidence="20">
    <location>
        <begin position="570"/>
        <end position="829"/>
    </location>
</feature>
<dbReference type="PROSITE" id="PS00383">
    <property type="entry name" value="TYR_PHOSPHATASE_1"/>
    <property type="match status" value="2"/>
</dbReference>
<feature type="domain" description="Fibronectin type-III" evidence="22">
    <location>
        <begin position="307"/>
        <end position="402"/>
    </location>
</feature>
<evidence type="ECO:0000256" key="17">
    <source>
        <dbReference type="SAM" id="MobiDB-lite"/>
    </source>
</evidence>
<feature type="region of interest" description="Disordered" evidence="17">
    <location>
        <begin position="908"/>
        <end position="933"/>
    </location>
</feature>
<dbReference type="PROSITE" id="PS50056">
    <property type="entry name" value="TYR_PHOSPHATASE_2"/>
    <property type="match status" value="2"/>
</dbReference>
<dbReference type="GO" id="GO:0005886">
    <property type="term" value="C:plasma membrane"/>
    <property type="evidence" value="ECO:0007669"/>
    <property type="project" value="UniProtKB-SubCell"/>
</dbReference>
<keyword evidence="23" id="KW-0675">Receptor</keyword>
<evidence type="ECO:0000256" key="3">
    <source>
        <dbReference type="ARBA" id="ARBA00022475"/>
    </source>
</evidence>
<dbReference type="FunFam" id="3.90.190.10:FF:000042">
    <property type="entry name" value="receptor-type tyrosine-protein phosphatase C isoform X1"/>
    <property type="match status" value="1"/>
</dbReference>
<feature type="compositionally biased region" description="Polar residues" evidence="17">
    <location>
        <begin position="61"/>
        <end position="72"/>
    </location>
</feature>
<evidence type="ECO:0000259" key="22">
    <source>
        <dbReference type="PROSITE" id="PS50853"/>
    </source>
</evidence>
<dbReference type="InterPro" id="IPR000387">
    <property type="entry name" value="Tyr_Pase_dom"/>
</dbReference>
<dbReference type="FunFam" id="3.90.190.10:FF:000033">
    <property type="entry name" value="receptor-type tyrosine-protein phosphatase C isoform X1"/>
    <property type="match status" value="1"/>
</dbReference>
<evidence type="ECO:0000256" key="8">
    <source>
        <dbReference type="ARBA" id="ARBA00022801"/>
    </source>
</evidence>
<evidence type="ECO:0000256" key="13">
    <source>
        <dbReference type="ARBA" id="ARBA00051722"/>
    </source>
</evidence>
<feature type="compositionally biased region" description="Acidic residues" evidence="17">
    <location>
        <begin position="915"/>
        <end position="931"/>
    </location>
</feature>
<evidence type="ECO:0000256" key="7">
    <source>
        <dbReference type="ARBA" id="ARBA00022737"/>
    </source>
</evidence>
<keyword evidence="9" id="KW-0904">Protein phosphatase</keyword>
<dbReference type="CDD" id="cd14557">
    <property type="entry name" value="R-PTPc-C-1"/>
    <property type="match status" value="1"/>
</dbReference>
<dbReference type="PROSITE" id="PS50055">
    <property type="entry name" value="TYR_PHOSPHATASE_PTP"/>
    <property type="match status" value="2"/>
</dbReference>
<keyword evidence="10 18" id="KW-1133">Transmembrane helix</keyword>
<protein>
    <recommendedName>
        <fullName evidence="15">Receptor-type tyrosine-protein phosphatase C</fullName>
        <ecNumber evidence="2">3.1.3.48</ecNumber>
    </recommendedName>
    <alternativeName>
        <fullName evidence="16">Leukocyte common antigen</fullName>
    </alternativeName>
</protein>
<dbReference type="InterPro" id="IPR013783">
    <property type="entry name" value="Ig-like_fold"/>
</dbReference>
<evidence type="ECO:0000256" key="1">
    <source>
        <dbReference type="ARBA" id="ARBA00004251"/>
    </source>
</evidence>
<dbReference type="InterPro" id="IPR029021">
    <property type="entry name" value="Prot-tyrosine_phosphatase-like"/>
</dbReference>
<feature type="transmembrane region" description="Helical" evidence="18">
    <location>
        <begin position="496"/>
        <end position="520"/>
    </location>
</feature>
<dbReference type="AlphaFoldDB" id="A0AAV1FHN6"/>
<evidence type="ECO:0000256" key="4">
    <source>
        <dbReference type="ARBA" id="ARBA00022553"/>
    </source>
</evidence>
<dbReference type="InterPro" id="IPR003961">
    <property type="entry name" value="FN3_dom"/>
</dbReference>
<feature type="region of interest" description="Disordered" evidence="17">
    <location>
        <begin position="1167"/>
        <end position="1236"/>
    </location>
</feature>
<evidence type="ECO:0000256" key="12">
    <source>
        <dbReference type="ARBA" id="ARBA00023180"/>
    </source>
</evidence>
<evidence type="ECO:0000256" key="16">
    <source>
        <dbReference type="ARBA" id="ARBA00078812"/>
    </source>
</evidence>
<evidence type="ECO:0000256" key="14">
    <source>
        <dbReference type="ARBA" id="ARBA00061377"/>
    </source>
</evidence>
<feature type="signal peptide" evidence="19">
    <location>
        <begin position="1"/>
        <end position="22"/>
    </location>
</feature>
<comment type="subcellular location">
    <subcellularLocation>
        <location evidence="1">Cell membrane</location>
        <topology evidence="1">Single-pass type I membrane protein</topology>
    </subcellularLocation>
</comment>
<dbReference type="Gene3D" id="2.60.40.10">
    <property type="entry name" value="Immunoglobulins"/>
    <property type="match status" value="1"/>
</dbReference>
<keyword evidence="12" id="KW-0325">Glycoprotein</keyword>
<dbReference type="InterPro" id="IPR000242">
    <property type="entry name" value="PTP_cat"/>
</dbReference>
<comment type="similarity">
    <text evidence="14">Belongs to the protein-tyrosine phosphatase family. Receptor class 1/6 subfamily.</text>
</comment>
<dbReference type="InterPro" id="IPR050348">
    <property type="entry name" value="Protein-Tyr_Phosphatase"/>
</dbReference>
<dbReference type="PROSITE" id="PS50853">
    <property type="entry name" value="FN3"/>
    <property type="match status" value="1"/>
</dbReference>
<gene>
    <name evidence="23" type="ORF">XNOV1_A040381</name>
</gene>
<evidence type="ECO:0000256" key="9">
    <source>
        <dbReference type="ARBA" id="ARBA00022912"/>
    </source>
</evidence>
<dbReference type="InterPro" id="IPR016130">
    <property type="entry name" value="Tyr_Pase_AS"/>
</dbReference>
<evidence type="ECO:0000256" key="11">
    <source>
        <dbReference type="ARBA" id="ARBA00023136"/>
    </source>
</evidence>
<evidence type="ECO:0000256" key="15">
    <source>
        <dbReference type="ARBA" id="ARBA00073601"/>
    </source>
</evidence>
<feature type="compositionally biased region" description="Polar residues" evidence="17">
    <location>
        <begin position="1218"/>
        <end position="1236"/>
    </location>
</feature>
<keyword evidence="24" id="KW-1185">Reference proteome</keyword>
<dbReference type="GO" id="GO:0004725">
    <property type="term" value="F:protein tyrosine phosphatase activity"/>
    <property type="evidence" value="ECO:0007669"/>
    <property type="project" value="UniProtKB-EC"/>
</dbReference>
<dbReference type="CDD" id="cd00063">
    <property type="entry name" value="FN3"/>
    <property type="match status" value="1"/>
</dbReference>
<evidence type="ECO:0000256" key="19">
    <source>
        <dbReference type="SAM" id="SignalP"/>
    </source>
</evidence>
<feature type="domain" description="Tyrosine specific protein phosphatases" evidence="21">
    <location>
        <begin position="1053"/>
        <end position="1131"/>
    </location>
</feature>
<name>A0AAV1FHN6_XYRNO</name>
<evidence type="ECO:0000259" key="20">
    <source>
        <dbReference type="PROSITE" id="PS50055"/>
    </source>
</evidence>
<dbReference type="PANTHER" id="PTHR19134:SF539">
    <property type="entry name" value="RECEPTOR-TYPE TYROSINE-PROTEIN PHOSPHATASE C"/>
    <property type="match status" value="1"/>
</dbReference>